<evidence type="ECO:0000256" key="3">
    <source>
        <dbReference type="ARBA" id="ARBA00022643"/>
    </source>
</evidence>
<evidence type="ECO:0000259" key="8">
    <source>
        <dbReference type="PROSITE" id="PS51349"/>
    </source>
</evidence>
<dbReference type="Pfam" id="PF01070">
    <property type="entry name" value="FMN_dh"/>
    <property type="match status" value="1"/>
</dbReference>
<dbReference type="PROSITE" id="PS51349">
    <property type="entry name" value="FMN_HYDROXY_ACID_DH_2"/>
    <property type="match status" value="1"/>
</dbReference>
<dbReference type="Gene3D" id="3.20.20.70">
    <property type="entry name" value="Aldolase class I"/>
    <property type="match status" value="1"/>
</dbReference>
<dbReference type="OrthoDB" id="9770452at2"/>
<protein>
    <submittedName>
        <fullName evidence="9">L-lactate dehydrogenase (Cytochrome)</fullName>
    </submittedName>
</protein>
<evidence type="ECO:0000313" key="9">
    <source>
        <dbReference type="EMBL" id="SFS70519.1"/>
    </source>
</evidence>
<gene>
    <name evidence="9" type="ORF">SAMN05660206_10455</name>
</gene>
<dbReference type="SUPFAM" id="SSF51395">
    <property type="entry name" value="FMN-linked oxidoreductases"/>
    <property type="match status" value="1"/>
</dbReference>
<organism evidence="9 10">
    <name type="scientific">Sphingobacterium wenxiniae</name>
    <dbReference type="NCBI Taxonomy" id="683125"/>
    <lineage>
        <taxon>Bacteria</taxon>
        <taxon>Pseudomonadati</taxon>
        <taxon>Bacteroidota</taxon>
        <taxon>Sphingobacteriia</taxon>
        <taxon>Sphingobacteriales</taxon>
        <taxon>Sphingobacteriaceae</taxon>
        <taxon>Sphingobacterium</taxon>
    </lineage>
</organism>
<dbReference type="PANTHER" id="PTHR10578">
    <property type="entry name" value="S -2-HYDROXY-ACID OXIDASE-RELATED"/>
    <property type="match status" value="1"/>
</dbReference>
<dbReference type="GO" id="GO:0009060">
    <property type="term" value="P:aerobic respiration"/>
    <property type="evidence" value="ECO:0007669"/>
    <property type="project" value="TreeGrafter"/>
</dbReference>
<feature type="binding site" evidence="7">
    <location>
        <position position="261"/>
    </location>
    <ligand>
        <name>FMN</name>
        <dbReference type="ChEBI" id="CHEBI:58210"/>
    </ligand>
</feature>
<feature type="active site" description="Proton acceptor" evidence="6">
    <location>
        <position position="285"/>
    </location>
</feature>
<evidence type="ECO:0000256" key="4">
    <source>
        <dbReference type="ARBA" id="ARBA00023002"/>
    </source>
</evidence>
<feature type="binding site" evidence="7">
    <location>
        <position position="174"/>
    </location>
    <ligand>
        <name>glyoxylate</name>
        <dbReference type="ChEBI" id="CHEBI:36655"/>
    </ligand>
</feature>
<dbReference type="InterPro" id="IPR013785">
    <property type="entry name" value="Aldolase_TIM"/>
</dbReference>
<dbReference type="InterPro" id="IPR008259">
    <property type="entry name" value="FMN_hydac_DH_AS"/>
</dbReference>
<dbReference type="GO" id="GO:0004459">
    <property type="term" value="F:L-lactate dehydrogenase (NAD+) activity"/>
    <property type="evidence" value="ECO:0007669"/>
    <property type="project" value="TreeGrafter"/>
</dbReference>
<dbReference type="GO" id="GO:0010181">
    <property type="term" value="F:FMN binding"/>
    <property type="evidence" value="ECO:0007669"/>
    <property type="project" value="InterPro"/>
</dbReference>
<feature type="binding site" evidence="7">
    <location>
        <position position="34"/>
    </location>
    <ligand>
        <name>glyoxylate</name>
        <dbReference type="ChEBI" id="CHEBI:36655"/>
    </ligand>
</feature>
<dbReference type="InterPro" id="IPR012133">
    <property type="entry name" value="Alpha-hydoxy_acid_DH_FMN"/>
</dbReference>
<comment type="similarity">
    <text evidence="5">Belongs to the FMN-dependent alpha-hydroxy acid dehydrogenase family.</text>
</comment>
<evidence type="ECO:0000256" key="7">
    <source>
        <dbReference type="PIRSR" id="PIRSR000138-2"/>
    </source>
</evidence>
<keyword evidence="4" id="KW-0560">Oxidoreductase</keyword>
<feature type="binding site" evidence="7">
    <location>
        <begin position="87"/>
        <end position="89"/>
    </location>
    <ligand>
        <name>FMN</name>
        <dbReference type="ChEBI" id="CHEBI:58210"/>
    </ligand>
</feature>
<evidence type="ECO:0000256" key="6">
    <source>
        <dbReference type="PIRSR" id="PIRSR000138-1"/>
    </source>
</evidence>
<evidence type="ECO:0000256" key="2">
    <source>
        <dbReference type="ARBA" id="ARBA00022630"/>
    </source>
</evidence>
<feature type="binding site" evidence="7">
    <location>
        <position position="285"/>
    </location>
    <ligand>
        <name>glyoxylate</name>
        <dbReference type="ChEBI" id="CHEBI:36655"/>
    </ligand>
</feature>
<dbReference type="CDD" id="cd02809">
    <property type="entry name" value="alpha_hydroxyacid_oxid_FMN"/>
    <property type="match status" value="1"/>
</dbReference>
<evidence type="ECO:0000256" key="1">
    <source>
        <dbReference type="ARBA" id="ARBA00001917"/>
    </source>
</evidence>
<feature type="binding site" evidence="7">
    <location>
        <position position="288"/>
    </location>
    <ligand>
        <name>glyoxylate</name>
        <dbReference type="ChEBI" id="CHEBI:36655"/>
    </ligand>
</feature>
<feature type="domain" description="FMN hydroxy acid dehydrogenase" evidence="8">
    <location>
        <begin position="8"/>
        <end position="391"/>
    </location>
</feature>
<dbReference type="RefSeq" id="WP_093364681.1">
    <property type="nucleotide sequence ID" value="NZ_FOZZ01000004.1"/>
</dbReference>
<dbReference type="AlphaFoldDB" id="A0A1I6S0N0"/>
<evidence type="ECO:0000256" key="5">
    <source>
        <dbReference type="ARBA" id="ARBA00024042"/>
    </source>
</evidence>
<feature type="binding site" evidence="7">
    <location>
        <position position="137"/>
    </location>
    <ligand>
        <name>FMN</name>
        <dbReference type="ChEBI" id="CHEBI:58210"/>
    </ligand>
</feature>
<feature type="binding site" evidence="7">
    <location>
        <position position="283"/>
    </location>
    <ligand>
        <name>FMN</name>
        <dbReference type="ChEBI" id="CHEBI:58210"/>
    </ligand>
</feature>
<accession>A0A1I6S0N0</accession>
<dbReference type="GO" id="GO:0005886">
    <property type="term" value="C:plasma membrane"/>
    <property type="evidence" value="ECO:0007669"/>
    <property type="project" value="TreeGrafter"/>
</dbReference>
<dbReference type="PANTHER" id="PTHR10578:SF107">
    <property type="entry name" value="2-HYDROXYACID OXIDASE 1"/>
    <property type="match status" value="1"/>
</dbReference>
<dbReference type="EMBL" id="FOZZ01000004">
    <property type="protein sequence ID" value="SFS70519.1"/>
    <property type="molecule type" value="Genomic_DNA"/>
</dbReference>
<dbReference type="InterPro" id="IPR000262">
    <property type="entry name" value="FMN-dep_DH"/>
</dbReference>
<feature type="binding site" evidence="7">
    <location>
        <begin position="318"/>
        <end position="322"/>
    </location>
    <ligand>
        <name>FMN</name>
        <dbReference type="ChEBI" id="CHEBI:58210"/>
    </ligand>
</feature>
<dbReference type="PROSITE" id="PS00557">
    <property type="entry name" value="FMN_HYDROXY_ACID_DH_1"/>
    <property type="match status" value="1"/>
</dbReference>
<evidence type="ECO:0000313" key="10">
    <source>
        <dbReference type="Proteomes" id="UP000198785"/>
    </source>
</evidence>
<feature type="binding site" evidence="7">
    <location>
        <position position="116"/>
    </location>
    <ligand>
        <name>FMN</name>
        <dbReference type="ChEBI" id="CHEBI:58210"/>
    </ligand>
</feature>
<keyword evidence="2 7" id="KW-0285">Flavoprotein</keyword>
<comment type="cofactor">
    <cofactor evidence="1">
        <name>FMN</name>
        <dbReference type="ChEBI" id="CHEBI:58210"/>
    </cofactor>
</comment>
<name>A0A1I6S0N0_9SPHI</name>
<keyword evidence="10" id="KW-1185">Reference proteome</keyword>
<dbReference type="Proteomes" id="UP000198785">
    <property type="component" value="Unassembled WGS sequence"/>
</dbReference>
<dbReference type="PIRSF" id="PIRSF000138">
    <property type="entry name" value="Al-hdrx_acd_dh"/>
    <property type="match status" value="1"/>
</dbReference>
<keyword evidence="3 7" id="KW-0288">FMN</keyword>
<dbReference type="InterPro" id="IPR037396">
    <property type="entry name" value="FMN_HAD"/>
</dbReference>
<sequence>MSNKIQFPYHSGYPSVADLRRKAKCRIPKFAFDYLEGGCNEELNLARNENDFDQIYLKPRYLEKTGTIDMSTELFGRTYSAPFGISPVGLQGLMWPNAPEILAKAAGKHKIPYILSTVSTLSIERIAEVSEGSAWFQLYHPTEDALRDDIINRLKAVECPVLVVLVDVPAFGLRYREIKSGLSMPPKMNINNILQAMACPTWGIKTLQHGIPSFATLKPYMEKGLDLAQLGQFMNRTFTGKVTFEKIKAIRDLWPGPLVLKGIATEEDMNDALQIGVDGVIVSNHGGRQLDASESSVSSLIRLANNSAYKGKIKIMLDGGIRSGVDLARAHAVGSDFNFMGRPFMYGVGALGDEGGEHTINMFKAHLYQVMQQVSIDKINRFSERLQSVRI</sequence>
<proteinExistence type="inferred from homology"/>
<reference evidence="9 10" key="1">
    <citation type="submission" date="2016-10" db="EMBL/GenBank/DDBJ databases">
        <authorList>
            <person name="de Groot N.N."/>
        </authorList>
    </citation>
    <scope>NUCLEOTIDE SEQUENCE [LARGE SCALE GENOMIC DNA]</scope>
    <source>
        <strain evidence="9 10">DSM 22789</strain>
    </source>
</reference>
<dbReference type="STRING" id="683125.SAMN05660206_10455"/>
<feature type="binding site" evidence="7">
    <location>
        <position position="139"/>
    </location>
    <ligand>
        <name>glyoxylate</name>
        <dbReference type="ChEBI" id="CHEBI:36655"/>
    </ligand>
</feature>
<feature type="binding site" evidence="7">
    <location>
        <begin position="341"/>
        <end position="342"/>
    </location>
    <ligand>
        <name>FMN</name>
        <dbReference type="ChEBI" id="CHEBI:58210"/>
    </ligand>
</feature>